<feature type="repeat" description="PPR" evidence="2">
    <location>
        <begin position="159"/>
        <end position="193"/>
    </location>
</feature>
<feature type="repeat" description="PPR" evidence="2">
    <location>
        <begin position="90"/>
        <end position="123"/>
    </location>
</feature>
<protein>
    <recommendedName>
        <fullName evidence="5">Pentacotripeptide-repeat region of PRORP domain-containing protein</fullName>
    </recommendedName>
</protein>
<dbReference type="PROSITE" id="PS51375">
    <property type="entry name" value="PPR"/>
    <property type="match status" value="7"/>
</dbReference>
<reference evidence="3 4" key="1">
    <citation type="journal article" date="2020" name="Mol. Plant">
        <title>The Chromosome-Based Rubber Tree Genome Provides New Insights into Spurge Genome Evolution and Rubber Biosynthesis.</title>
        <authorList>
            <person name="Liu J."/>
            <person name="Shi C."/>
            <person name="Shi C.C."/>
            <person name="Li W."/>
            <person name="Zhang Q.J."/>
            <person name="Zhang Y."/>
            <person name="Li K."/>
            <person name="Lu H.F."/>
            <person name="Shi C."/>
            <person name="Zhu S.T."/>
            <person name="Xiao Z.Y."/>
            <person name="Nan H."/>
            <person name="Yue Y."/>
            <person name="Zhu X.G."/>
            <person name="Wu Y."/>
            <person name="Hong X.N."/>
            <person name="Fan G.Y."/>
            <person name="Tong Y."/>
            <person name="Zhang D."/>
            <person name="Mao C.L."/>
            <person name="Liu Y.L."/>
            <person name="Hao S.J."/>
            <person name="Liu W.Q."/>
            <person name="Lv M.Q."/>
            <person name="Zhang H.B."/>
            <person name="Liu Y."/>
            <person name="Hu-Tang G.R."/>
            <person name="Wang J.P."/>
            <person name="Wang J.H."/>
            <person name="Sun Y.H."/>
            <person name="Ni S.B."/>
            <person name="Chen W.B."/>
            <person name="Zhang X.C."/>
            <person name="Jiao Y.N."/>
            <person name="Eichler E.E."/>
            <person name="Li G.H."/>
            <person name="Liu X."/>
            <person name="Gao L.Z."/>
        </authorList>
    </citation>
    <scope>NUCLEOTIDE SEQUENCE [LARGE SCALE GENOMIC DNA]</scope>
    <source>
        <strain evidence="4">cv. GT1</strain>
        <tissue evidence="3">Leaf</tissue>
    </source>
</reference>
<gene>
    <name evidence="3" type="ORF">GH714_037582</name>
</gene>
<dbReference type="Pfam" id="PF01535">
    <property type="entry name" value="PPR"/>
    <property type="match status" value="3"/>
</dbReference>
<keyword evidence="1" id="KW-0677">Repeat</keyword>
<feature type="repeat" description="PPR" evidence="2">
    <location>
        <begin position="194"/>
        <end position="228"/>
    </location>
</feature>
<feature type="repeat" description="PPR" evidence="2">
    <location>
        <begin position="269"/>
        <end position="303"/>
    </location>
</feature>
<dbReference type="Pfam" id="PF12854">
    <property type="entry name" value="PPR_1"/>
    <property type="match status" value="1"/>
</dbReference>
<dbReference type="Proteomes" id="UP000467840">
    <property type="component" value="Chromosome 12"/>
</dbReference>
<feature type="repeat" description="PPR" evidence="2">
    <location>
        <begin position="55"/>
        <end position="89"/>
    </location>
</feature>
<proteinExistence type="predicted"/>
<keyword evidence="4" id="KW-1185">Reference proteome</keyword>
<feature type="repeat" description="PPR" evidence="2">
    <location>
        <begin position="124"/>
        <end position="158"/>
    </location>
</feature>
<comment type="caution">
    <text evidence="3">The sequence shown here is derived from an EMBL/GenBank/DDBJ whole genome shotgun (WGS) entry which is preliminary data.</text>
</comment>
<organism evidence="3 4">
    <name type="scientific">Hevea brasiliensis</name>
    <name type="common">Para rubber tree</name>
    <name type="synonym">Siphonia brasiliensis</name>
    <dbReference type="NCBI Taxonomy" id="3981"/>
    <lineage>
        <taxon>Eukaryota</taxon>
        <taxon>Viridiplantae</taxon>
        <taxon>Streptophyta</taxon>
        <taxon>Embryophyta</taxon>
        <taxon>Tracheophyta</taxon>
        <taxon>Spermatophyta</taxon>
        <taxon>Magnoliopsida</taxon>
        <taxon>eudicotyledons</taxon>
        <taxon>Gunneridae</taxon>
        <taxon>Pentapetalae</taxon>
        <taxon>rosids</taxon>
        <taxon>fabids</taxon>
        <taxon>Malpighiales</taxon>
        <taxon>Euphorbiaceae</taxon>
        <taxon>Crotonoideae</taxon>
        <taxon>Micrandreae</taxon>
        <taxon>Hevea</taxon>
    </lineage>
</organism>
<evidence type="ECO:0008006" key="5">
    <source>
        <dbReference type="Google" id="ProtNLM"/>
    </source>
</evidence>
<evidence type="ECO:0000256" key="1">
    <source>
        <dbReference type="ARBA" id="ARBA00022737"/>
    </source>
</evidence>
<evidence type="ECO:0000313" key="4">
    <source>
        <dbReference type="Proteomes" id="UP000467840"/>
    </source>
</evidence>
<accession>A0A6A6KC41</accession>
<dbReference type="Pfam" id="PF13041">
    <property type="entry name" value="PPR_2"/>
    <property type="match status" value="2"/>
</dbReference>
<sequence>MLEEAGQCFSRMTRFKVLPKTRSCNALLHKLSMTEKGDFSRKFFKDMVGAGITPSVFTYNIMIGYMCKVGDMVAARSLFGQMKQLGLAPDVVTYNSLIDGYGSWGWNESVCLFEEMEDVGCEPDVITYNALINCFCKYEQMPKAFEFFLEMKNNGLKPNIITYSTLVDALCKEGMLQLAIKFLVDMRRVGLLPNEFTYTSLIDANCKAGNLNDALKLAKEIAGKTKEALNLMQEMCDMGIEITNVTFCVLVDDAKKLFDEMLGKNMVPDKIVYTALMHGNLKHWEFQEALNIRSRMSELGMELDLRLHFPGLGISQGGLVQQARKFLAEMIGKGIVPDEILCISLLRKYYELGNIDEAVELHNELVKMGLIKDSINSVVPNVQP</sequence>
<evidence type="ECO:0000313" key="3">
    <source>
        <dbReference type="EMBL" id="KAF2285049.1"/>
    </source>
</evidence>
<dbReference type="EMBL" id="JAAGAX010000018">
    <property type="protein sequence ID" value="KAF2285049.1"/>
    <property type="molecule type" value="Genomic_DNA"/>
</dbReference>
<dbReference type="NCBIfam" id="TIGR00756">
    <property type="entry name" value="PPR"/>
    <property type="match status" value="4"/>
</dbReference>
<evidence type="ECO:0000256" key="2">
    <source>
        <dbReference type="PROSITE-ProRule" id="PRU00708"/>
    </source>
</evidence>
<dbReference type="InterPro" id="IPR002885">
    <property type="entry name" value="PPR_rpt"/>
</dbReference>
<dbReference type="InterPro" id="IPR011990">
    <property type="entry name" value="TPR-like_helical_dom_sf"/>
</dbReference>
<dbReference type="PANTHER" id="PTHR45613:SF9">
    <property type="entry name" value="MITOCHONDRIAL GROUP I INTRON SPLICING FACTOR CCM1"/>
    <property type="match status" value="1"/>
</dbReference>
<feature type="repeat" description="PPR" evidence="2">
    <location>
        <begin position="338"/>
        <end position="372"/>
    </location>
</feature>
<name>A0A6A6KC41_HEVBR</name>
<dbReference type="PANTHER" id="PTHR45613">
    <property type="entry name" value="PENTATRICOPEPTIDE REPEAT-CONTAINING PROTEIN"/>
    <property type="match status" value="1"/>
</dbReference>
<dbReference type="AlphaFoldDB" id="A0A6A6KC41"/>
<dbReference type="Gene3D" id="1.25.40.10">
    <property type="entry name" value="Tetratricopeptide repeat domain"/>
    <property type="match status" value="3"/>
</dbReference>